<keyword evidence="7" id="KW-1278">Translocase</keyword>
<dbReference type="InterPro" id="IPR003593">
    <property type="entry name" value="AAA+_ATPase"/>
</dbReference>
<dbReference type="FunFam" id="3.40.50.300:FF:000224">
    <property type="entry name" value="Energy-coupling factor transporter ATP-binding protein EcfA"/>
    <property type="match status" value="1"/>
</dbReference>
<dbReference type="HOGENOM" id="CLU_000604_1_22_0"/>
<dbReference type="OrthoDB" id="9784332at2"/>
<dbReference type="InterPro" id="IPR027417">
    <property type="entry name" value="P-loop_NTPase"/>
</dbReference>
<organism evidence="10 11">
    <name type="scientific">Aminomonas paucivorans DSM 12260</name>
    <dbReference type="NCBI Taxonomy" id="584708"/>
    <lineage>
        <taxon>Bacteria</taxon>
        <taxon>Thermotogati</taxon>
        <taxon>Synergistota</taxon>
        <taxon>Synergistia</taxon>
        <taxon>Synergistales</taxon>
        <taxon>Synergistaceae</taxon>
        <taxon>Aminomonas</taxon>
    </lineage>
</organism>
<dbReference type="Pfam" id="PF00005">
    <property type="entry name" value="ABC_tran"/>
    <property type="match status" value="1"/>
</dbReference>
<evidence type="ECO:0000256" key="5">
    <source>
        <dbReference type="ARBA" id="ARBA00022741"/>
    </source>
</evidence>
<evidence type="ECO:0000256" key="8">
    <source>
        <dbReference type="ARBA" id="ARBA00023136"/>
    </source>
</evidence>
<dbReference type="Gene3D" id="3.40.50.300">
    <property type="entry name" value="P-loop containing nucleotide triphosphate hydrolases"/>
    <property type="match status" value="1"/>
</dbReference>
<dbReference type="PROSITE" id="PS00211">
    <property type="entry name" value="ABC_TRANSPORTER_1"/>
    <property type="match status" value="1"/>
</dbReference>
<protein>
    <submittedName>
        <fullName evidence="10">ABC transporter related protein</fullName>
    </submittedName>
</protein>
<dbReference type="SMART" id="SM00382">
    <property type="entry name" value="AAA"/>
    <property type="match status" value="1"/>
</dbReference>
<dbReference type="GO" id="GO:0043190">
    <property type="term" value="C:ATP-binding cassette (ABC) transporter complex"/>
    <property type="evidence" value="ECO:0007669"/>
    <property type="project" value="TreeGrafter"/>
</dbReference>
<dbReference type="PANTHER" id="PTHR43553">
    <property type="entry name" value="HEAVY METAL TRANSPORTER"/>
    <property type="match status" value="1"/>
</dbReference>
<proteinExistence type="inferred from homology"/>
<comment type="subcellular location">
    <subcellularLocation>
        <location evidence="1">Cell membrane</location>
        <topology evidence="1">Peripheral membrane protein</topology>
    </subcellularLocation>
</comment>
<dbReference type="InterPro" id="IPR050095">
    <property type="entry name" value="ECF_ABC_transporter_ATP-bd"/>
</dbReference>
<name>E3CUL3_9BACT</name>
<dbReference type="SUPFAM" id="SSF52540">
    <property type="entry name" value="P-loop containing nucleoside triphosphate hydrolases"/>
    <property type="match status" value="1"/>
</dbReference>
<keyword evidence="11" id="KW-1185">Reference proteome</keyword>
<keyword evidence="5" id="KW-0547">Nucleotide-binding</keyword>
<keyword evidence="4" id="KW-1003">Cell membrane</keyword>
<dbReference type="Proteomes" id="UP000005096">
    <property type="component" value="Chromosome"/>
</dbReference>
<feature type="domain" description="ABC transporter" evidence="9">
    <location>
        <begin position="3"/>
        <end position="243"/>
    </location>
</feature>
<evidence type="ECO:0000256" key="1">
    <source>
        <dbReference type="ARBA" id="ARBA00004202"/>
    </source>
</evidence>
<dbReference type="PANTHER" id="PTHR43553:SF27">
    <property type="entry name" value="ENERGY-COUPLING FACTOR TRANSPORTER ATP-BINDING PROTEIN ECFA2"/>
    <property type="match status" value="1"/>
</dbReference>
<accession>E3CUL3</accession>
<dbReference type="InterPro" id="IPR015856">
    <property type="entry name" value="ABC_transpr_CbiO/EcfA_su"/>
</dbReference>
<evidence type="ECO:0000256" key="3">
    <source>
        <dbReference type="ARBA" id="ARBA00022448"/>
    </source>
</evidence>
<dbReference type="EMBL" id="CM001022">
    <property type="protein sequence ID" value="EFQ24029.1"/>
    <property type="molecule type" value="Genomic_DNA"/>
</dbReference>
<evidence type="ECO:0000313" key="11">
    <source>
        <dbReference type="Proteomes" id="UP000005096"/>
    </source>
</evidence>
<sequence length="281" mass="30918">MSLVVENLSHTYHPGTPLETQALQRVSFRLEPGQWVSLVGHTGSGKSTLAQHLNALIPPQSGKVSVDGLDTQSAPKILREIRRKVGLVFQFPEQQLFAESLEEELAFGPRNWGFPPEEVRERVLRALASVGLPVSLLETSPLNLSGGQKRRVAIASVIASGPDYLVLDEPTAGLDARGVEELLHLLGTLQSRGVGICYITHDLELALSRSERILVLQEGKTLSWGTPEEIVQELQSREMEGLVLPPILELAHHLRDRGRSVPLTWDWNRLASALAAREGRP</sequence>
<evidence type="ECO:0000313" key="10">
    <source>
        <dbReference type="EMBL" id="EFQ24029.1"/>
    </source>
</evidence>
<comment type="similarity">
    <text evidence="2">Belongs to the ABC transporter superfamily.</text>
</comment>
<evidence type="ECO:0000259" key="9">
    <source>
        <dbReference type="PROSITE" id="PS50893"/>
    </source>
</evidence>
<evidence type="ECO:0000256" key="7">
    <source>
        <dbReference type="ARBA" id="ARBA00022967"/>
    </source>
</evidence>
<dbReference type="GO" id="GO:0016887">
    <property type="term" value="F:ATP hydrolysis activity"/>
    <property type="evidence" value="ECO:0007669"/>
    <property type="project" value="InterPro"/>
</dbReference>
<dbReference type="InterPro" id="IPR017871">
    <property type="entry name" value="ABC_transporter-like_CS"/>
</dbReference>
<evidence type="ECO:0000256" key="6">
    <source>
        <dbReference type="ARBA" id="ARBA00022840"/>
    </source>
</evidence>
<dbReference type="STRING" id="584708.Apau_1610"/>
<dbReference type="PROSITE" id="PS50893">
    <property type="entry name" value="ABC_TRANSPORTER_2"/>
    <property type="match status" value="1"/>
</dbReference>
<dbReference type="PaxDb" id="584708-Apau_1610"/>
<keyword evidence="8" id="KW-0472">Membrane</keyword>
<dbReference type="GO" id="GO:0042626">
    <property type="term" value="F:ATPase-coupled transmembrane transporter activity"/>
    <property type="evidence" value="ECO:0007669"/>
    <property type="project" value="TreeGrafter"/>
</dbReference>
<evidence type="ECO:0000256" key="2">
    <source>
        <dbReference type="ARBA" id="ARBA00005417"/>
    </source>
</evidence>
<dbReference type="AlphaFoldDB" id="E3CUL3"/>
<dbReference type="CDD" id="cd03225">
    <property type="entry name" value="ABC_cobalt_CbiO_domain1"/>
    <property type="match status" value="1"/>
</dbReference>
<reference evidence="10 11" key="1">
    <citation type="journal article" date="2010" name="Stand. Genomic Sci.">
        <title>Non-contiguous finished genome sequence of Aminomonas paucivorans type strain (GLU-3).</title>
        <authorList>
            <person name="Pitluck S."/>
            <person name="Yasawong M."/>
            <person name="Held B."/>
            <person name="Lapidus A."/>
            <person name="Nolan M."/>
            <person name="Copeland A."/>
            <person name="Lucas S."/>
            <person name="Del Rio T.G."/>
            <person name="Tice H."/>
            <person name="Cheng J.F."/>
            <person name="Chertkov O."/>
            <person name="Goodwin L."/>
            <person name="Tapia R."/>
            <person name="Han C."/>
            <person name="Liolios K."/>
            <person name="Ivanova N."/>
            <person name="Mavromatis K."/>
            <person name="Ovchinnikova G."/>
            <person name="Pati A."/>
            <person name="Chen A."/>
            <person name="Palaniappan K."/>
            <person name="Land M."/>
            <person name="Hauser L."/>
            <person name="Chang Y.J."/>
            <person name="Jeffries C.D."/>
            <person name="Pukall R."/>
            <person name="Spring S."/>
            <person name="Rohde M."/>
            <person name="Sikorski J."/>
            <person name="Goker M."/>
            <person name="Woyke T."/>
            <person name="Bristow J."/>
            <person name="Eisen J.A."/>
            <person name="Markowitz V."/>
            <person name="Hugenholtz P."/>
            <person name="Kyrpides N.C."/>
            <person name="Klenk H.P."/>
        </authorList>
    </citation>
    <scope>NUCLEOTIDE SEQUENCE [LARGE SCALE GENOMIC DNA]</scope>
    <source>
        <strain evidence="10 11">DSM 12260</strain>
    </source>
</reference>
<evidence type="ECO:0000256" key="4">
    <source>
        <dbReference type="ARBA" id="ARBA00022475"/>
    </source>
</evidence>
<dbReference type="GO" id="GO:0005524">
    <property type="term" value="F:ATP binding"/>
    <property type="evidence" value="ECO:0007669"/>
    <property type="project" value="UniProtKB-KW"/>
</dbReference>
<keyword evidence="6" id="KW-0067">ATP-binding</keyword>
<dbReference type="eggNOG" id="COG1122">
    <property type="taxonomic scope" value="Bacteria"/>
</dbReference>
<dbReference type="InterPro" id="IPR003439">
    <property type="entry name" value="ABC_transporter-like_ATP-bd"/>
</dbReference>
<gene>
    <name evidence="10" type="ORF">Apau_1610</name>
</gene>
<keyword evidence="3" id="KW-0813">Transport</keyword>
<dbReference type="RefSeq" id="WP_006301247.1">
    <property type="nucleotide sequence ID" value="NZ_CM001022.1"/>
</dbReference>